<evidence type="ECO:0000256" key="5">
    <source>
        <dbReference type="PIRNR" id="PIRNR003101"/>
    </source>
</evidence>
<dbReference type="EMBL" id="ABIK02000014">
    <property type="protein sequence ID" value="EDS74383.1"/>
    <property type="molecule type" value="Genomic_DNA"/>
</dbReference>
<dbReference type="HOGENOM" id="CLU_037850_1_1_9"/>
<evidence type="ECO:0000259" key="6">
    <source>
        <dbReference type="SMART" id="SM00842"/>
    </source>
</evidence>
<dbReference type="PANTHER" id="PTHR32432">
    <property type="entry name" value="CELL DIVISION PROTEIN FTSA-RELATED"/>
    <property type="match status" value="1"/>
</dbReference>
<dbReference type="STRING" id="428126.CLOSPI_01967"/>
<evidence type="ECO:0000313" key="7">
    <source>
        <dbReference type="EMBL" id="EDS74383.1"/>
    </source>
</evidence>
<evidence type="ECO:0000256" key="3">
    <source>
        <dbReference type="ARBA" id="ARBA00023136"/>
    </source>
</evidence>
<proteinExistence type="inferred from homology"/>
<keyword evidence="1" id="KW-1003">Cell membrane</keyword>
<sequence>MMKNIYAILDIGSATLKFLVAEISNLNANVLFVKTIPSHGVKKGIIEDDRILTRDIQKVIKEAEEFLKTKITSVALTIPTIKAKLYQSDSSISLKDDGSKITNEDILRVLRLSAKFKRSKDEEVVSIIPVRYHSDKGATVEAPIGEVSRNLIVDALVITTSKELLYPYISAVEKCGIEVLDITINAFACAKEAFDAAYLQEGAVLIDIGYKTSTISFYKDGYLQYLTVCQVGGYDFTRNVAQNMQISMNQAETYKIKYGSLDVTKGQNDIIHTTVIDGKKHDYTQQDLADILKESAYNVIGKIKEKIAVIDSAGKYETLIVGGGGELEMIDTIASEVLECPVRVYRPQTIGARDMSLVGTIGMIYYLMERNKIVGNYTPSLVLPDISNTMSVRFKGLTKTSPKNQNGKMSKLIDSFFSED</sequence>
<keyword evidence="8" id="KW-1185">Reference proteome</keyword>
<comment type="subunit">
    <text evidence="5">Interacts with FtsZ.</text>
</comment>
<accession>B1C3Z9</accession>
<dbReference type="AlphaFoldDB" id="B1C3Z9"/>
<dbReference type="Pfam" id="PF14450">
    <property type="entry name" value="FtsA"/>
    <property type="match status" value="1"/>
</dbReference>
<reference evidence="7" key="2">
    <citation type="submission" date="2014-06" db="EMBL/GenBank/DDBJ databases">
        <title>Draft genome sequence of Clostridium spiroforme (DSM 1552).</title>
        <authorList>
            <person name="Sudarsanam P."/>
            <person name="Ley R."/>
            <person name="Guruge J."/>
            <person name="Turnbaugh P.J."/>
            <person name="Mahowald M."/>
            <person name="Liep D."/>
            <person name="Gordon J."/>
        </authorList>
    </citation>
    <scope>NUCLEOTIDE SEQUENCE</scope>
    <source>
        <strain evidence="7">DSM 1552</strain>
    </source>
</reference>
<reference evidence="7" key="1">
    <citation type="submission" date="2008-02" db="EMBL/GenBank/DDBJ databases">
        <authorList>
            <person name="Fulton L."/>
            <person name="Clifton S."/>
            <person name="Fulton B."/>
            <person name="Xu J."/>
            <person name="Minx P."/>
            <person name="Pepin K.H."/>
            <person name="Johnson M."/>
            <person name="Thiruvilangam P."/>
            <person name="Bhonagiri V."/>
            <person name="Nash W.E."/>
            <person name="Mardis E.R."/>
            <person name="Wilson R.K."/>
        </authorList>
    </citation>
    <scope>NUCLEOTIDE SEQUENCE [LARGE SCALE GENOMIC DNA]</scope>
    <source>
        <strain evidence="7">DSM 1552</strain>
    </source>
</reference>
<evidence type="ECO:0000256" key="4">
    <source>
        <dbReference type="ARBA" id="ARBA00023306"/>
    </source>
</evidence>
<dbReference type="GO" id="GO:0009898">
    <property type="term" value="C:cytoplasmic side of plasma membrane"/>
    <property type="evidence" value="ECO:0007669"/>
    <property type="project" value="TreeGrafter"/>
</dbReference>
<organism evidence="7 8">
    <name type="scientific">Thomasclavelia spiroformis DSM 1552</name>
    <dbReference type="NCBI Taxonomy" id="428126"/>
    <lineage>
        <taxon>Bacteria</taxon>
        <taxon>Bacillati</taxon>
        <taxon>Bacillota</taxon>
        <taxon>Erysipelotrichia</taxon>
        <taxon>Erysipelotrichales</taxon>
        <taxon>Coprobacillaceae</taxon>
        <taxon>Thomasclavelia</taxon>
    </lineage>
</organism>
<dbReference type="GO" id="GO:0032153">
    <property type="term" value="C:cell division site"/>
    <property type="evidence" value="ECO:0007669"/>
    <property type="project" value="TreeGrafter"/>
</dbReference>
<dbReference type="GO" id="GO:0051301">
    <property type="term" value="P:cell division"/>
    <property type="evidence" value="ECO:0007669"/>
    <property type="project" value="UniProtKB-KW"/>
</dbReference>
<evidence type="ECO:0000256" key="1">
    <source>
        <dbReference type="ARBA" id="ARBA00022475"/>
    </source>
</evidence>
<evidence type="ECO:0000256" key="2">
    <source>
        <dbReference type="ARBA" id="ARBA00022618"/>
    </source>
</evidence>
<dbReference type="Pfam" id="PF02491">
    <property type="entry name" value="SHS2_FTSA"/>
    <property type="match status" value="1"/>
</dbReference>
<dbReference type="InterPro" id="IPR043129">
    <property type="entry name" value="ATPase_NBD"/>
</dbReference>
<feature type="domain" description="SHS2" evidence="6">
    <location>
        <begin position="6"/>
        <end position="193"/>
    </location>
</feature>
<protein>
    <recommendedName>
        <fullName evidence="5">Cell division protein FtsA</fullName>
    </recommendedName>
</protein>
<dbReference type="Gene3D" id="3.30.420.40">
    <property type="match status" value="2"/>
</dbReference>
<evidence type="ECO:0000313" key="8">
    <source>
        <dbReference type="Proteomes" id="UP000004910"/>
    </source>
</evidence>
<comment type="similarity">
    <text evidence="5">Belongs to the FtsA/MreB family.</text>
</comment>
<keyword evidence="3" id="KW-0472">Membrane</keyword>
<gene>
    <name evidence="7" type="primary">ftsA</name>
    <name evidence="7" type="ORF">CLOSPI_01967</name>
</gene>
<dbReference type="eggNOG" id="COG0849">
    <property type="taxonomic scope" value="Bacteria"/>
</dbReference>
<name>B1C3Z9_9FIRM</name>
<dbReference type="PIRSF" id="PIRSF003101">
    <property type="entry name" value="FtsA"/>
    <property type="match status" value="1"/>
</dbReference>
<keyword evidence="2 5" id="KW-0132">Cell division</keyword>
<comment type="function">
    <text evidence="5">Cell division protein that is involved in the assembly of the Z ring. May serve as a membrane anchor for the Z ring.</text>
</comment>
<dbReference type="PANTHER" id="PTHR32432:SF4">
    <property type="entry name" value="CELL DIVISION PROTEIN FTSA"/>
    <property type="match status" value="1"/>
</dbReference>
<dbReference type="SUPFAM" id="SSF53067">
    <property type="entry name" value="Actin-like ATPase domain"/>
    <property type="match status" value="2"/>
</dbReference>
<comment type="caution">
    <text evidence="7">The sequence shown here is derived from an EMBL/GenBank/DDBJ whole genome shotgun (WGS) entry which is preliminary data.</text>
</comment>
<keyword evidence="4 5" id="KW-0131">Cell cycle</keyword>
<dbReference type="SMART" id="SM00842">
    <property type="entry name" value="FtsA"/>
    <property type="match status" value="1"/>
</dbReference>
<dbReference type="InterPro" id="IPR020823">
    <property type="entry name" value="Cell_div_FtsA"/>
</dbReference>
<dbReference type="Proteomes" id="UP000004910">
    <property type="component" value="Unassembled WGS sequence"/>
</dbReference>
<dbReference type="InterPro" id="IPR003494">
    <property type="entry name" value="SHS2_FtsA"/>
</dbReference>
<dbReference type="NCBIfam" id="TIGR01174">
    <property type="entry name" value="ftsA"/>
    <property type="match status" value="1"/>
</dbReference>
<dbReference type="InterPro" id="IPR050696">
    <property type="entry name" value="FtsA/MreB"/>
</dbReference>